<reference evidence="1 2" key="1">
    <citation type="submission" date="2013-09" db="EMBL/GenBank/DDBJ databases">
        <title>Biodegradation of hydrocarbons in the deep terrestrial subsurface : characterization of a microbial consortium composed of two Desulfotomaculum species originating from a deep geological formation.</title>
        <authorList>
            <person name="Aullo T."/>
            <person name="Berlendis S."/>
            <person name="Lascourreges J.-F."/>
            <person name="Dessort D."/>
            <person name="Saint-Laurent S."/>
            <person name="Schraauwers B."/>
            <person name="Mas J."/>
            <person name="Magot M."/>
            <person name="Ranchou-Peyruse A."/>
        </authorList>
    </citation>
    <scope>NUCLEOTIDE SEQUENCE [LARGE SCALE GENOMIC DNA]</scope>
    <source>
        <strain evidence="1 2">Bs107</strain>
    </source>
</reference>
<gene>
    <name evidence="1" type="ORF">P378_19035</name>
</gene>
<dbReference type="AlphaFoldDB" id="A0A2C6MCI4"/>
<keyword evidence="2" id="KW-1185">Reference proteome</keyword>
<name>A0A2C6MCI4_9FIRM</name>
<evidence type="ECO:0000313" key="2">
    <source>
        <dbReference type="Proteomes" id="UP000222564"/>
    </source>
</evidence>
<protein>
    <submittedName>
        <fullName evidence="1">Uncharacterized protein</fullName>
    </submittedName>
</protein>
<sequence length="63" mass="7022">MAEVGELLIKALPPVHTILTAGEQDKFVAKTLQAKNLDNCPKRPEEPDIYRILKESNLVSDGY</sequence>
<accession>A0A2C6MCI4</accession>
<comment type="caution">
    <text evidence="1">The sequence shown here is derived from an EMBL/GenBank/DDBJ whole genome shotgun (WGS) entry which is preliminary data.</text>
</comment>
<dbReference type="RefSeq" id="WP_238473384.1">
    <property type="nucleotide sequence ID" value="NZ_AWQQ01000123.1"/>
</dbReference>
<proteinExistence type="predicted"/>
<dbReference type="Proteomes" id="UP000222564">
    <property type="component" value="Unassembled WGS sequence"/>
</dbReference>
<organism evidence="1 2">
    <name type="scientific">Desulforamulus profundi</name>
    <dbReference type="NCBI Taxonomy" id="1383067"/>
    <lineage>
        <taxon>Bacteria</taxon>
        <taxon>Bacillati</taxon>
        <taxon>Bacillota</taxon>
        <taxon>Clostridia</taxon>
        <taxon>Eubacteriales</taxon>
        <taxon>Peptococcaceae</taxon>
        <taxon>Desulforamulus</taxon>
    </lineage>
</organism>
<evidence type="ECO:0000313" key="1">
    <source>
        <dbReference type="EMBL" id="PHJ37003.1"/>
    </source>
</evidence>
<dbReference type="EMBL" id="AWQQ01000123">
    <property type="protein sequence ID" value="PHJ37003.1"/>
    <property type="molecule type" value="Genomic_DNA"/>
</dbReference>